<reference evidence="3 4" key="1">
    <citation type="submission" date="2014-04" db="EMBL/GenBank/DDBJ databases">
        <authorList>
            <consortium name="DOE Joint Genome Institute"/>
            <person name="Kuo A."/>
            <person name="Martino E."/>
            <person name="Perotto S."/>
            <person name="Kohler A."/>
            <person name="Nagy L.G."/>
            <person name="Floudas D."/>
            <person name="Copeland A."/>
            <person name="Barry K.W."/>
            <person name="Cichocki N."/>
            <person name="Veneault-Fourrey C."/>
            <person name="LaButti K."/>
            <person name="Lindquist E.A."/>
            <person name="Lipzen A."/>
            <person name="Lundell T."/>
            <person name="Morin E."/>
            <person name="Murat C."/>
            <person name="Sun H."/>
            <person name="Tunlid A."/>
            <person name="Henrissat B."/>
            <person name="Grigoriev I.V."/>
            <person name="Hibbett D.S."/>
            <person name="Martin F."/>
            <person name="Nordberg H.P."/>
            <person name="Cantor M.N."/>
            <person name="Hua S.X."/>
        </authorList>
    </citation>
    <scope>NUCLEOTIDE SEQUENCE [LARGE SCALE GENOMIC DNA]</scope>
    <source>
        <strain evidence="3 4">Zn</strain>
    </source>
</reference>
<evidence type="ECO:0000259" key="2">
    <source>
        <dbReference type="Pfam" id="PF25000"/>
    </source>
</evidence>
<dbReference type="EMBL" id="KN832880">
    <property type="protein sequence ID" value="KIM98634.1"/>
    <property type="molecule type" value="Genomic_DNA"/>
</dbReference>
<dbReference type="AlphaFoldDB" id="A0A0C3H5S5"/>
<dbReference type="InterPro" id="IPR056681">
    <property type="entry name" value="DUF7779"/>
</dbReference>
<dbReference type="InParanoid" id="A0A0C3H5S5"/>
<dbReference type="InterPro" id="IPR002182">
    <property type="entry name" value="NB-ARC"/>
</dbReference>
<dbReference type="PANTHER" id="PTHR35205">
    <property type="entry name" value="NB-ARC AND TPR DOMAIN PROTEIN"/>
    <property type="match status" value="1"/>
</dbReference>
<dbReference type="SUPFAM" id="SSF52540">
    <property type="entry name" value="P-loop containing nucleoside triphosphate hydrolases"/>
    <property type="match status" value="1"/>
</dbReference>
<dbReference type="InterPro" id="IPR027417">
    <property type="entry name" value="P-loop_NTPase"/>
</dbReference>
<dbReference type="Gene3D" id="3.40.50.300">
    <property type="entry name" value="P-loop containing nucleotide triphosphate hydrolases"/>
    <property type="match status" value="1"/>
</dbReference>
<evidence type="ECO:0000259" key="1">
    <source>
        <dbReference type="Pfam" id="PF00931"/>
    </source>
</evidence>
<dbReference type="GO" id="GO:0043531">
    <property type="term" value="F:ADP binding"/>
    <property type="evidence" value="ECO:0007669"/>
    <property type="project" value="InterPro"/>
</dbReference>
<dbReference type="Pfam" id="PF00931">
    <property type="entry name" value="NB-ARC"/>
    <property type="match status" value="1"/>
</dbReference>
<dbReference type="PANTHER" id="PTHR35205:SF1">
    <property type="entry name" value="ZU5 DOMAIN-CONTAINING PROTEIN"/>
    <property type="match status" value="1"/>
</dbReference>
<feature type="domain" description="NB-ARC" evidence="1">
    <location>
        <begin position="289"/>
        <end position="405"/>
    </location>
</feature>
<dbReference type="Proteomes" id="UP000054321">
    <property type="component" value="Unassembled WGS sequence"/>
</dbReference>
<feature type="domain" description="DUF7779" evidence="2">
    <location>
        <begin position="513"/>
        <end position="600"/>
    </location>
</feature>
<sequence>MSFKFILDDIFQKQKRDLAATKVRTLDFVQDDQTFDTAFDSLLHKSADRTDSKQKLKPSIEKTKAFSSALQSTTCDGAYATLLWRAFFAALESGFQSAELRENTVDQVMALDLAMPYFERPISIYNSDNVRLRLALADLYDDYLKFYVKLIRITSEDRGSKFRSKYAFSKEAKKTLQDIEECASIHGQNFEEQVKTIQVRLLEQEIAAKQNALKHVPTMSIEGVQTPASNPSVAESIVEHRSRVNLRHMVNIVRRNNEFFGRNDEFSQIHQYLEGSSTQSNASATSFNDSEPDICIIHGIGGVGKTQTALEYAYKYRSLYDWVFWVRAESSAEILKSYSSIGKKLGLFGSTSIIDQNTLEKIQEWFETTDKRWLLVFDNVETWDDIIVYWPSSTDSSSSIIITTQKPADVLPWSNNIVQLLPFDKPAGSSLLLTRFKGDESTEEEKDLASEITHIVGGLPLYLNQATGFMKISQCSLAEYLAMLQKSSSIPENSTADKNLGYDKPLNAAFDVALTKLSDNARNLLYILAFLNPEAVPESMIFSDHSDNDLAFLRFDENKFSMVAQLRDSQLVRRETINGDVCLATHRSLQRAILHKLNNETSQRQKSFDIVLKLLQAVLPKPSALQQPEEGTWPIIEKYLPQIQSLEAAYNRAKPKIAGSFELAEIFSQFGVDLYDRGLIKVGEKLMKSAEDILDSIAFDNSSPVRTNIHIVIGMYTDTLGITRRDEGLERRIKALDLRKQALKGRAPADIRTEEDILLHNAVMDLSCSYQQFNRFDKVEELSNICFEKFKTWGRPEAFPYEYAKYYHSMAFVFVYRRQTNLAVEFAKAAADLMRKAGPGTLLTTVYRFDWAIFLFQDQKVKQAIKEHEEVLDIRLARCGKSNPLTLQSYLTLGIMNYFDHNFEIAEDWIRKVLIHHQKVYWPRENVARAKYYFSLILQATPSARSLEPSNISLSSTYSGSAHLRGARDEVSHEELVEVFRNEAKVVLDELLPHNRSEMLSGKPDGEAVEAVLYDYMAPWGYRVVVQQVPDYLKALVMYQESKL</sequence>
<keyword evidence="4" id="KW-1185">Reference proteome</keyword>
<dbReference type="SUPFAM" id="SSF48452">
    <property type="entry name" value="TPR-like"/>
    <property type="match status" value="1"/>
</dbReference>
<dbReference type="STRING" id="913774.A0A0C3H5S5"/>
<dbReference type="HOGENOM" id="CLU_000288_125_7_1"/>
<dbReference type="InterPro" id="IPR011990">
    <property type="entry name" value="TPR-like_helical_dom_sf"/>
</dbReference>
<name>A0A0C3H5S5_OIDMZ</name>
<dbReference type="OrthoDB" id="3519338at2759"/>
<gene>
    <name evidence="3" type="ORF">OIDMADRAFT_56981</name>
</gene>
<proteinExistence type="predicted"/>
<evidence type="ECO:0000313" key="4">
    <source>
        <dbReference type="Proteomes" id="UP000054321"/>
    </source>
</evidence>
<protein>
    <submittedName>
        <fullName evidence="3">Uncharacterized protein</fullName>
    </submittedName>
</protein>
<accession>A0A0C3H5S5</accession>
<evidence type="ECO:0000313" key="3">
    <source>
        <dbReference type="EMBL" id="KIM98634.1"/>
    </source>
</evidence>
<organism evidence="3 4">
    <name type="scientific">Oidiodendron maius (strain Zn)</name>
    <dbReference type="NCBI Taxonomy" id="913774"/>
    <lineage>
        <taxon>Eukaryota</taxon>
        <taxon>Fungi</taxon>
        <taxon>Dikarya</taxon>
        <taxon>Ascomycota</taxon>
        <taxon>Pezizomycotina</taxon>
        <taxon>Leotiomycetes</taxon>
        <taxon>Leotiomycetes incertae sedis</taxon>
        <taxon>Myxotrichaceae</taxon>
        <taxon>Oidiodendron</taxon>
    </lineage>
</organism>
<reference evidence="4" key="2">
    <citation type="submission" date="2015-01" db="EMBL/GenBank/DDBJ databases">
        <title>Evolutionary Origins and Diversification of the Mycorrhizal Mutualists.</title>
        <authorList>
            <consortium name="DOE Joint Genome Institute"/>
            <consortium name="Mycorrhizal Genomics Consortium"/>
            <person name="Kohler A."/>
            <person name="Kuo A."/>
            <person name="Nagy L.G."/>
            <person name="Floudas D."/>
            <person name="Copeland A."/>
            <person name="Barry K.W."/>
            <person name="Cichocki N."/>
            <person name="Veneault-Fourrey C."/>
            <person name="LaButti K."/>
            <person name="Lindquist E.A."/>
            <person name="Lipzen A."/>
            <person name="Lundell T."/>
            <person name="Morin E."/>
            <person name="Murat C."/>
            <person name="Riley R."/>
            <person name="Ohm R."/>
            <person name="Sun H."/>
            <person name="Tunlid A."/>
            <person name="Henrissat B."/>
            <person name="Grigoriev I.V."/>
            <person name="Hibbett D.S."/>
            <person name="Martin F."/>
        </authorList>
    </citation>
    <scope>NUCLEOTIDE SEQUENCE [LARGE SCALE GENOMIC DNA]</scope>
    <source>
        <strain evidence="4">Zn</strain>
    </source>
</reference>
<dbReference type="Gene3D" id="1.25.40.10">
    <property type="entry name" value="Tetratricopeptide repeat domain"/>
    <property type="match status" value="1"/>
</dbReference>
<dbReference type="Pfam" id="PF25000">
    <property type="entry name" value="DUF7779"/>
    <property type="match status" value="1"/>
</dbReference>